<comment type="caution">
    <text evidence="3">The sequence shown here is derived from an EMBL/GenBank/DDBJ whole genome shotgun (WGS) entry which is preliminary data.</text>
</comment>
<protein>
    <submittedName>
        <fullName evidence="3">Uncharacterized protein</fullName>
    </submittedName>
</protein>
<keyword evidence="4" id="KW-1185">Reference proteome</keyword>
<accession>A0ABP5CUR1</accession>
<feature type="transmembrane region" description="Helical" evidence="2">
    <location>
        <begin position="68"/>
        <end position="86"/>
    </location>
</feature>
<proteinExistence type="predicted"/>
<dbReference type="Proteomes" id="UP001501116">
    <property type="component" value="Unassembled WGS sequence"/>
</dbReference>
<feature type="compositionally biased region" description="Basic and acidic residues" evidence="1">
    <location>
        <begin position="150"/>
        <end position="171"/>
    </location>
</feature>
<evidence type="ECO:0000313" key="4">
    <source>
        <dbReference type="Proteomes" id="UP001501116"/>
    </source>
</evidence>
<name>A0ABP5CUR1_9PSEU</name>
<evidence type="ECO:0000256" key="2">
    <source>
        <dbReference type="SAM" id="Phobius"/>
    </source>
</evidence>
<organism evidence="3 4">
    <name type="scientific">Amycolatopsis minnesotensis</name>
    <dbReference type="NCBI Taxonomy" id="337894"/>
    <lineage>
        <taxon>Bacteria</taxon>
        <taxon>Bacillati</taxon>
        <taxon>Actinomycetota</taxon>
        <taxon>Actinomycetes</taxon>
        <taxon>Pseudonocardiales</taxon>
        <taxon>Pseudonocardiaceae</taxon>
        <taxon>Amycolatopsis</taxon>
    </lineage>
</organism>
<evidence type="ECO:0000313" key="3">
    <source>
        <dbReference type="EMBL" id="GAA1968991.1"/>
    </source>
</evidence>
<gene>
    <name evidence="3" type="ORF">GCM10009754_47690</name>
</gene>
<keyword evidence="2" id="KW-1133">Transmembrane helix</keyword>
<feature type="region of interest" description="Disordered" evidence="1">
    <location>
        <begin position="150"/>
        <end position="177"/>
    </location>
</feature>
<sequence length="251" mass="26817">MPGPPRRPAVANAGRTQLVDKWNERLVRTVAVTFLDPLMMPPSAAEVGGRSLGTPAVLRLGVRARARCTVAALLSAVIVPVALVAWPRWPDVPLVALAGIVAIWAAALTAATVGWFSDTGRERVRRGNPAGFTWIKSARAGQPLFDGHAQRVDGKADRVRERDHGEERRGGDPAGLDLAQGLHRDPRFGGHLGHAARAARSTEHRAEPFAPRVLGLGQRDAHHTAIVVARLPTACGQLCAQAVEYQAEIGK</sequence>
<evidence type="ECO:0000256" key="1">
    <source>
        <dbReference type="SAM" id="MobiDB-lite"/>
    </source>
</evidence>
<keyword evidence="2" id="KW-0812">Transmembrane</keyword>
<feature type="transmembrane region" description="Helical" evidence="2">
    <location>
        <begin position="92"/>
        <end position="116"/>
    </location>
</feature>
<reference evidence="4" key="1">
    <citation type="journal article" date="2019" name="Int. J. Syst. Evol. Microbiol.">
        <title>The Global Catalogue of Microorganisms (GCM) 10K type strain sequencing project: providing services to taxonomists for standard genome sequencing and annotation.</title>
        <authorList>
            <consortium name="The Broad Institute Genomics Platform"/>
            <consortium name="The Broad Institute Genome Sequencing Center for Infectious Disease"/>
            <person name="Wu L."/>
            <person name="Ma J."/>
        </authorList>
    </citation>
    <scope>NUCLEOTIDE SEQUENCE [LARGE SCALE GENOMIC DNA]</scope>
    <source>
        <strain evidence="4">JCM 14545</strain>
    </source>
</reference>
<dbReference type="EMBL" id="BAAANN010000019">
    <property type="protein sequence ID" value="GAA1968991.1"/>
    <property type="molecule type" value="Genomic_DNA"/>
</dbReference>
<keyword evidence="2" id="KW-0472">Membrane</keyword>